<dbReference type="RefSeq" id="XP_014154502.1">
    <property type="nucleotide sequence ID" value="XM_014299027.1"/>
</dbReference>
<evidence type="ECO:0000313" key="2">
    <source>
        <dbReference type="EMBL" id="KNC80600.1"/>
    </source>
</evidence>
<name>A0A0L0FUT8_9EUKA</name>
<evidence type="ECO:0000256" key="1">
    <source>
        <dbReference type="SAM" id="SignalP"/>
    </source>
</evidence>
<reference evidence="2 3" key="1">
    <citation type="submission" date="2011-02" db="EMBL/GenBank/DDBJ databases">
        <title>The Genome Sequence of Sphaeroforma arctica JP610.</title>
        <authorList>
            <consortium name="The Broad Institute Genome Sequencing Platform"/>
            <person name="Russ C."/>
            <person name="Cuomo C."/>
            <person name="Young S.K."/>
            <person name="Zeng Q."/>
            <person name="Gargeya S."/>
            <person name="Alvarado L."/>
            <person name="Berlin A."/>
            <person name="Chapman S.B."/>
            <person name="Chen Z."/>
            <person name="Freedman E."/>
            <person name="Gellesch M."/>
            <person name="Goldberg J."/>
            <person name="Griggs A."/>
            <person name="Gujja S."/>
            <person name="Heilman E."/>
            <person name="Heiman D."/>
            <person name="Howarth C."/>
            <person name="Mehta T."/>
            <person name="Neiman D."/>
            <person name="Pearson M."/>
            <person name="Roberts A."/>
            <person name="Saif S."/>
            <person name="Shea T."/>
            <person name="Shenoy N."/>
            <person name="Sisk P."/>
            <person name="Stolte C."/>
            <person name="Sykes S."/>
            <person name="White J."/>
            <person name="Yandava C."/>
            <person name="Burger G."/>
            <person name="Gray M.W."/>
            <person name="Holland P.W.H."/>
            <person name="King N."/>
            <person name="Lang F.B.F."/>
            <person name="Roger A.J."/>
            <person name="Ruiz-Trillo I."/>
            <person name="Haas B."/>
            <person name="Nusbaum C."/>
            <person name="Birren B."/>
        </authorList>
    </citation>
    <scope>NUCLEOTIDE SEQUENCE [LARGE SCALE GENOMIC DNA]</scope>
    <source>
        <strain evidence="2 3">JP610</strain>
    </source>
</reference>
<dbReference type="GeneID" id="25907540"/>
<dbReference type="Proteomes" id="UP000054560">
    <property type="component" value="Unassembled WGS sequence"/>
</dbReference>
<feature type="signal peptide" evidence="1">
    <location>
        <begin position="1"/>
        <end position="19"/>
    </location>
</feature>
<dbReference type="AlphaFoldDB" id="A0A0L0FUT8"/>
<protein>
    <submittedName>
        <fullName evidence="2">Uncharacterized protein</fullName>
    </submittedName>
</protein>
<keyword evidence="3" id="KW-1185">Reference proteome</keyword>
<accession>A0A0L0FUT8</accession>
<gene>
    <name evidence="2" type="ORF">SARC_07036</name>
</gene>
<organism evidence="2 3">
    <name type="scientific">Sphaeroforma arctica JP610</name>
    <dbReference type="NCBI Taxonomy" id="667725"/>
    <lineage>
        <taxon>Eukaryota</taxon>
        <taxon>Ichthyosporea</taxon>
        <taxon>Ichthyophonida</taxon>
        <taxon>Sphaeroforma</taxon>
    </lineage>
</organism>
<keyword evidence="1" id="KW-0732">Signal</keyword>
<proteinExistence type="predicted"/>
<evidence type="ECO:0000313" key="3">
    <source>
        <dbReference type="Proteomes" id="UP000054560"/>
    </source>
</evidence>
<feature type="chain" id="PRO_5005538422" evidence="1">
    <location>
        <begin position="20"/>
        <end position="180"/>
    </location>
</feature>
<dbReference type="EMBL" id="KQ242130">
    <property type="protein sequence ID" value="KNC80600.1"/>
    <property type="molecule type" value="Genomic_DNA"/>
</dbReference>
<sequence>MKFYSTALLMAAASAMVMAASPTPMEHMCSPSNNNGKCEGLNKHIDTSRHCNLSGDDKCSTSYCCMVKHDDDDIDDDVMMCSPDNNQGKCESLGKKIDKHVTCYRYGDGKCASSHCCKAHHDDGDDSDHDDDDKEDKMECSHDTNQGKCTSLGKDVDKHETCYRYGDKKCASSHCCKDKK</sequence>